<dbReference type="EMBL" id="MUIO01000061">
    <property type="protein sequence ID" value="ORC58312.1"/>
    <property type="molecule type" value="Genomic_DNA"/>
</dbReference>
<evidence type="ECO:0000256" key="2">
    <source>
        <dbReference type="ARBA" id="ARBA00022475"/>
    </source>
</evidence>
<evidence type="ECO:0000313" key="9">
    <source>
        <dbReference type="Proteomes" id="UP000192815"/>
    </source>
</evidence>
<dbReference type="AlphaFoldDB" id="A0A1X0N4K0"/>
<dbReference type="OrthoDB" id="9808633at2"/>
<dbReference type="Pfam" id="PF03279">
    <property type="entry name" value="Lip_A_acyltrans"/>
    <property type="match status" value="1"/>
</dbReference>
<evidence type="ECO:0000313" key="8">
    <source>
        <dbReference type="EMBL" id="ORC58312.1"/>
    </source>
</evidence>
<organism evidence="8 9">
    <name type="scientific">Pseudomonas floridensis</name>
    <dbReference type="NCBI Taxonomy" id="1958950"/>
    <lineage>
        <taxon>Bacteria</taxon>
        <taxon>Pseudomonadati</taxon>
        <taxon>Pseudomonadota</taxon>
        <taxon>Gammaproteobacteria</taxon>
        <taxon>Pseudomonadales</taxon>
        <taxon>Pseudomonadaceae</taxon>
        <taxon>Pseudomonas</taxon>
    </lineage>
</organism>
<dbReference type="Proteomes" id="UP000192815">
    <property type="component" value="Unassembled WGS sequence"/>
</dbReference>
<gene>
    <name evidence="8" type="ORF">BZK31_15820</name>
</gene>
<dbReference type="RefSeq" id="WP_083183891.1">
    <property type="nucleotide sequence ID" value="NZ_CBCRZR010000014.1"/>
</dbReference>
<keyword evidence="9" id="KW-1185">Reference proteome</keyword>
<keyword evidence="4 8" id="KW-0808">Transferase</keyword>
<keyword evidence="3" id="KW-0997">Cell inner membrane</keyword>
<evidence type="ECO:0000256" key="5">
    <source>
        <dbReference type="ARBA" id="ARBA00023136"/>
    </source>
</evidence>
<dbReference type="GO" id="GO:0005886">
    <property type="term" value="C:plasma membrane"/>
    <property type="evidence" value="ECO:0007669"/>
    <property type="project" value="UniProtKB-SubCell"/>
</dbReference>
<reference evidence="9" key="1">
    <citation type="submission" date="2017-02" db="EMBL/GenBank/DDBJ databases">
        <title>Pseudomonas floridae sp. nov., a novel pathogenic bacterial species isolated from tomato.</title>
        <authorList>
            <person name="Timilsina S."/>
            <person name="Vallad G.E."/>
            <person name="Jones J.B."/>
        </authorList>
    </citation>
    <scope>NUCLEOTIDE SEQUENCE [LARGE SCALE GENOMIC DNA]</scope>
    <source>
        <strain evidence="9">GEV388</strain>
    </source>
</reference>
<dbReference type="InterPro" id="IPR004960">
    <property type="entry name" value="LipA_acyltrans"/>
</dbReference>
<feature type="transmembrane region" description="Helical" evidence="7">
    <location>
        <begin position="33"/>
        <end position="52"/>
    </location>
</feature>
<dbReference type="STRING" id="1958950.BZK31_15820"/>
<proteinExistence type="predicted"/>
<evidence type="ECO:0000256" key="7">
    <source>
        <dbReference type="SAM" id="Phobius"/>
    </source>
</evidence>
<dbReference type="InterPro" id="IPR014548">
    <property type="entry name" value="Ac_Trasf"/>
</dbReference>
<dbReference type="PANTHER" id="PTHR30606">
    <property type="entry name" value="LIPID A BIOSYNTHESIS LAUROYL ACYLTRANSFERASE"/>
    <property type="match status" value="1"/>
</dbReference>
<keyword evidence="5 7" id="KW-0472">Membrane</keyword>
<keyword evidence="7" id="KW-1133">Transmembrane helix</keyword>
<keyword evidence="7" id="KW-0812">Transmembrane</keyword>
<comment type="caution">
    <text evidence="8">The sequence shown here is derived from an EMBL/GenBank/DDBJ whole genome shotgun (WGS) entry which is preliminary data.</text>
</comment>
<evidence type="ECO:0000256" key="6">
    <source>
        <dbReference type="ARBA" id="ARBA00023315"/>
    </source>
</evidence>
<accession>A0A1X0N4K0</accession>
<dbReference type="GO" id="GO:0016746">
    <property type="term" value="F:acyltransferase activity"/>
    <property type="evidence" value="ECO:0007669"/>
    <property type="project" value="UniProtKB-KW"/>
</dbReference>
<sequence length="315" mass="35989">MSAKRPSGQHWANQEERGSFLLMKLTAWGVRLLGRRLLTPVLYGIVLYFFLFGRRARHSIHEYQQHLAQWSDRPELRPTTRRVFGQFMAFADALLDKLDVWNGRLGIDQIEIIDKALLRQNLRGSRGQLLVGAHLGNLEVCRALAELGEKVTMNVLVHTKHAERFNRLLGEAGATHLRLIQVSELDPAIMLQLSQRIDEGEWLAIAGDRVALHGGRNVRVDFLGQPAAFPQGPWLLGGLLKCPVNLFFCLKGPQGYRVILEPFADAIEWRRSDRAQVIEHWAGLYAQRLGHYCLEAPQQWFNFYPFWKSDDSSSC</sequence>
<dbReference type="PIRSF" id="PIRSF028561">
    <property type="entry name" value="Ac_Trasf"/>
    <property type="match status" value="1"/>
</dbReference>
<name>A0A1X0N4K0_9PSED</name>
<dbReference type="PANTHER" id="PTHR30606:SF9">
    <property type="entry name" value="LIPID A BIOSYNTHESIS LAUROYLTRANSFERASE"/>
    <property type="match status" value="1"/>
</dbReference>
<evidence type="ECO:0000256" key="1">
    <source>
        <dbReference type="ARBA" id="ARBA00004533"/>
    </source>
</evidence>
<keyword evidence="2" id="KW-1003">Cell membrane</keyword>
<protein>
    <submittedName>
        <fullName evidence="8">Glycosyl transferase</fullName>
    </submittedName>
</protein>
<dbReference type="GO" id="GO:0009247">
    <property type="term" value="P:glycolipid biosynthetic process"/>
    <property type="evidence" value="ECO:0007669"/>
    <property type="project" value="UniProtKB-ARBA"/>
</dbReference>
<comment type="subcellular location">
    <subcellularLocation>
        <location evidence="1">Cell inner membrane</location>
    </subcellularLocation>
</comment>
<keyword evidence="6" id="KW-0012">Acyltransferase</keyword>
<evidence type="ECO:0000256" key="4">
    <source>
        <dbReference type="ARBA" id="ARBA00022679"/>
    </source>
</evidence>
<evidence type="ECO:0000256" key="3">
    <source>
        <dbReference type="ARBA" id="ARBA00022519"/>
    </source>
</evidence>
<dbReference type="CDD" id="cd07984">
    <property type="entry name" value="LPLAT_LABLAT-like"/>
    <property type="match status" value="1"/>
</dbReference>